<sequence>MTSPQERNEAARLTQQLVDAGYNRSQVARMLGRNASLVSQFFTRNKGASLVPALRQLVAAVQGGVRDMEELRAIAAAQIRPRTTRDGRVARTRARDTVATPGGSVTAQAGRQAIASGAAHLADAIHQTAQQGGRIALTVRMRARDFTLPAGSLDDSPGLRRGVVTRADRTEERSYGSKVSSGMDAAEWSARVVAARGDVTDAVLTWLVETGRARPGAEIGFLQVRGWVPRRR</sequence>
<name>A0ABW1GAK5_9ACTN</name>
<evidence type="ECO:0000313" key="2">
    <source>
        <dbReference type="EMBL" id="MFC5910577.1"/>
    </source>
</evidence>
<reference evidence="3" key="1">
    <citation type="journal article" date="2019" name="Int. J. Syst. Evol. Microbiol.">
        <title>The Global Catalogue of Microorganisms (GCM) 10K type strain sequencing project: providing services to taxonomists for standard genome sequencing and annotation.</title>
        <authorList>
            <consortium name="The Broad Institute Genomics Platform"/>
            <consortium name="The Broad Institute Genome Sequencing Center for Infectious Disease"/>
            <person name="Wu L."/>
            <person name="Ma J."/>
        </authorList>
    </citation>
    <scope>NUCLEOTIDE SEQUENCE [LARGE SCALE GENOMIC DNA]</scope>
    <source>
        <strain evidence="3">JCM 4816</strain>
    </source>
</reference>
<dbReference type="RefSeq" id="WP_380587987.1">
    <property type="nucleotide sequence ID" value="NZ_JBHSQJ010000122.1"/>
</dbReference>
<organism evidence="2 3">
    <name type="scientific">Streptacidiphilus monticola</name>
    <dbReference type="NCBI Taxonomy" id="2161674"/>
    <lineage>
        <taxon>Bacteria</taxon>
        <taxon>Bacillati</taxon>
        <taxon>Actinomycetota</taxon>
        <taxon>Actinomycetes</taxon>
        <taxon>Kitasatosporales</taxon>
        <taxon>Streptomycetaceae</taxon>
        <taxon>Streptacidiphilus</taxon>
    </lineage>
</organism>
<evidence type="ECO:0000313" key="3">
    <source>
        <dbReference type="Proteomes" id="UP001596174"/>
    </source>
</evidence>
<accession>A0ABW1GAK5</accession>
<gene>
    <name evidence="2" type="ORF">ACFP3V_25595</name>
</gene>
<dbReference type="EMBL" id="JBHSQJ010000122">
    <property type="protein sequence ID" value="MFC5910577.1"/>
    <property type="molecule type" value="Genomic_DNA"/>
</dbReference>
<evidence type="ECO:0000256" key="1">
    <source>
        <dbReference type="SAM" id="MobiDB-lite"/>
    </source>
</evidence>
<proteinExistence type="predicted"/>
<keyword evidence="3" id="KW-1185">Reference proteome</keyword>
<feature type="compositionally biased region" description="Basic and acidic residues" evidence="1">
    <location>
        <begin position="84"/>
        <end position="96"/>
    </location>
</feature>
<dbReference type="Proteomes" id="UP001596174">
    <property type="component" value="Unassembled WGS sequence"/>
</dbReference>
<protein>
    <submittedName>
        <fullName evidence="2">Helix-turn-helix domain containing protein</fullName>
    </submittedName>
</protein>
<comment type="caution">
    <text evidence="2">The sequence shown here is derived from an EMBL/GenBank/DDBJ whole genome shotgun (WGS) entry which is preliminary data.</text>
</comment>
<feature type="region of interest" description="Disordered" evidence="1">
    <location>
        <begin position="84"/>
        <end position="106"/>
    </location>
</feature>